<gene>
    <name evidence="1" type="ORF">E1163_08840</name>
</gene>
<keyword evidence="2" id="KW-1185">Reference proteome</keyword>
<comment type="caution">
    <text evidence="1">The sequence shown here is derived from an EMBL/GenBank/DDBJ whole genome shotgun (WGS) entry which is preliminary data.</text>
</comment>
<dbReference type="RefSeq" id="WP_155171081.1">
    <property type="nucleotide sequence ID" value="NZ_BAAAFL010000012.1"/>
</dbReference>
<organism evidence="1 2">
    <name type="scientific">Fulvivirga kasyanovii</name>
    <dbReference type="NCBI Taxonomy" id="396812"/>
    <lineage>
        <taxon>Bacteria</taxon>
        <taxon>Pseudomonadati</taxon>
        <taxon>Bacteroidota</taxon>
        <taxon>Cytophagia</taxon>
        <taxon>Cytophagales</taxon>
        <taxon>Fulvivirgaceae</taxon>
        <taxon>Fulvivirga</taxon>
    </lineage>
</organism>
<dbReference type="EMBL" id="SMLW01000477">
    <property type="protein sequence ID" value="MTI25044.1"/>
    <property type="molecule type" value="Genomic_DNA"/>
</dbReference>
<accession>A0ABW9RLS0</accession>
<sequence>MKLSKNSCTQKHRINSAPFSIVFCFSLIVGLIPRLVLAQDYYIERFDTQPDGATSDNDDSPWNTIQGSSGSLEVDSNSSYEDLTAFSVGTEAVWYTGSFTILGSTSISIDAFEYDDAESSDYVRMYYKLDGGPEVMFGDFSGNFSSATATATVSGSSLELVVRFLNNNENHTIDNVIVKAATPTSLYSVANGDIDDGSIWSGVGYGGASCGCVPNETAQLNIGGGMTVNLNQDASVNDVTIDNTGTFRYTNAYVELNMMSDGIFIVNSGGTFDENGQTDADLDFEGGVGTSQLVVNSGGVFDIDRVYMFGTNALNISGDGDIDLTTSLNLWSSGTVTNDLSGTMTIGDEIDFNADNATFTNNGTIFLTNNFTLATGNTGNLFSNTGRIDIGGDVDLNNGDLTINNTGVLNQYGNFVNIDAGSDFNNLGGSTWAWYYVGTYDTDINTILSAGGLFEYEGFGDQLVIPVQYNNLTIDGSGSKVLQANTNLSGVLYMNAGYISLGNFNLTLGNSASIIGSSGSYILTDGSGALVQNNIGAGGKTGSVSFPVGLSTTSYTPVSVTNAGTADNFSVRICSGIYEEGGCATGTAATTQVVDRTWFINEAVAGGSDVTLNFQWNSGNELTGFNRTDVNIIHHDGAMWGVIGSAAASGSDPYSVSVAGVNSFSPFGIEGGDSPLPVELTYFDAQLANDKVKLLWETASELNNDFFTIEKSSDLTHFHEVDIIQGKGTTNEKSEYLTFDHNPLAGTSYYRLKQTDYDGTTSYSRLVKVDYDRKSEILVKLFPVPSDGQGITLSIMDVHDIESVPLSITDLQGRTVYQNVVNTQSPEIRLDFQRKLSRGVYLVKINLPEPVSRYFVVE</sequence>
<evidence type="ECO:0000313" key="2">
    <source>
        <dbReference type="Proteomes" id="UP000798808"/>
    </source>
</evidence>
<evidence type="ECO:0000313" key="1">
    <source>
        <dbReference type="EMBL" id="MTI25044.1"/>
    </source>
</evidence>
<name>A0ABW9RLS0_9BACT</name>
<protein>
    <submittedName>
        <fullName evidence="1">T9SS type A sorting domain-containing protein</fullName>
    </submittedName>
</protein>
<proteinExistence type="predicted"/>
<dbReference type="Proteomes" id="UP000798808">
    <property type="component" value="Unassembled WGS sequence"/>
</dbReference>
<reference evidence="1 2" key="1">
    <citation type="submission" date="2019-02" db="EMBL/GenBank/DDBJ databases">
        <authorList>
            <person name="Goldberg S.R."/>
            <person name="Haltli B.A."/>
            <person name="Correa H."/>
            <person name="Russell K.G."/>
        </authorList>
    </citation>
    <scope>NUCLEOTIDE SEQUENCE [LARGE SCALE GENOMIC DNA]</scope>
    <source>
        <strain evidence="1 2">JCM 16186</strain>
    </source>
</reference>